<keyword evidence="1" id="KW-0812">Transmembrane</keyword>
<evidence type="ECO:0000313" key="2">
    <source>
        <dbReference type="EMBL" id="QRZ58766.1"/>
    </source>
</evidence>
<reference evidence="2" key="1">
    <citation type="journal article" date="2021" name="bioRxiv">
        <title>Ancestral mitochondrial apparatus derived from the bacterial type II secretion system.</title>
        <authorList>
            <person name="Horvathova L."/>
            <person name="Zarsky V."/>
            <person name="Panek T."/>
            <person name="Derelle R."/>
            <person name="Pyrih J."/>
            <person name="Motyckova A."/>
            <person name="Klapst'ova V."/>
            <person name="Vinopalova M."/>
            <person name="Markova L."/>
            <person name="Voleman L."/>
            <person name="Klimes V."/>
            <person name="Petru M."/>
            <person name="Vaitova Z."/>
            <person name="Cepicka I."/>
            <person name="Hryzakova K."/>
            <person name="Harant K."/>
            <person name="Gray M.W."/>
            <person name="Chami M."/>
            <person name="Guilvout I."/>
            <person name="Francetic O."/>
            <person name="Lang B.F."/>
            <person name="Vlcek C."/>
            <person name="Tsaousis A.D."/>
            <person name="Elias M."/>
            <person name="Dolezal P."/>
        </authorList>
    </citation>
    <scope>NUCLEOTIDE SEQUENCE</scope>
    <source>
        <strain evidence="2">ATCC 50740</strain>
    </source>
</reference>
<dbReference type="AlphaFoldDB" id="A0A895KQW5"/>
<gene>
    <name evidence="2" type="primary">Gcp16</name>
</gene>
<name>A0A895KQW5_MALJA</name>
<protein>
    <submittedName>
        <fullName evidence="2">Gsp-co-occurring protein 16</fullName>
    </submittedName>
</protein>
<accession>A0A895KQW5</accession>
<dbReference type="EMBL" id="MT460938">
    <property type="protein sequence ID" value="QRZ58766.1"/>
    <property type="molecule type" value="Genomic_DNA"/>
</dbReference>
<evidence type="ECO:0000256" key="1">
    <source>
        <dbReference type="SAM" id="Phobius"/>
    </source>
</evidence>
<keyword evidence="1" id="KW-0472">Membrane</keyword>
<feature type="transmembrane region" description="Helical" evidence="1">
    <location>
        <begin position="233"/>
        <end position="254"/>
    </location>
</feature>
<sequence>MSVLRRRLSALLRQLLPLEVGSHDVPPTPRSLAFESLPLSELLVLFNKLGHLPEPGMDITQLTSLAARRSAVFQRCNVEHDFPEVIMTLGFTAQELIPTAHLAAVMNTLQVYDVSPDWVFGFYSKKNIPLFAAACSWEFPQIAFIQLHPWLRKGATLLQFDRTELIAHEIVHIVRGPLNSSRFEELLAYSLSPSRFRRWISPVLQQPNDAALFAVLAMLSVLADLYLTRIPRWLVVLLKLPVAGTAVAAFVRMWRTRSVLNRARDRLLQGGVKPQHALPILFRLTDAEIEAVAAGTLSPAKLGSSCGLRGRMLQAAYLNGLVQ</sequence>
<proteinExistence type="predicted"/>
<keyword evidence="1" id="KW-1133">Transmembrane helix</keyword>
<organism evidence="2">
    <name type="scientific">Malawimonas jakobiformis</name>
    <name type="common">Flagellated protozoan</name>
    <dbReference type="NCBI Taxonomy" id="136089"/>
    <lineage>
        <taxon>Eukaryota</taxon>
        <taxon>Malawimonadida</taxon>
        <taxon>Malawimonadidae</taxon>
        <taxon>Malawimonas</taxon>
    </lineage>
</organism>